<keyword evidence="2" id="KW-1185">Reference proteome</keyword>
<dbReference type="GO" id="GO:0008168">
    <property type="term" value="F:methyltransferase activity"/>
    <property type="evidence" value="ECO:0007669"/>
    <property type="project" value="UniProtKB-KW"/>
</dbReference>
<dbReference type="AlphaFoldDB" id="A0A561E8Q0"/>
<dbReference type="InterPro" id="IPR029063">
    <property type="entry name" value="SAM-dependent_MTases_sf"/>
</dbReference>
<dbReference type="Gene3D" id="3.40.50.150">
    <property type="entry name" value="Vaccinia Virus protein VP39"/>
    <property type="match status" value="1"/>
</dbReference>
<dbReference type="GO" id="GO:0032259">
    <property type="term" value="P:methylation"/>
    <property type="evidence" value="ECO:0007669"/>
    <property type="project" value="UniProtKB-KW"/>
</dbReference>
<proteinExistence type="predicted"/>
<evidence type="ECO:0000313" key="2">
    <source>
        <dbReference type="Proteomes" id="UP000318297"/>
    </source>
</evidence>
<dbReference type="Proteomes" id="UP000318297">
    <property type="component" value="Unassembled WGS sequence"/>
</dbReference>
<accession>A0A561E8Q0</accession>
<sequence>MRLNTRKKRFIRRMAGYATNPIAVKVRTLRRQEQRYDIAGIPVVLPPEHNLPFYQRRDPTYDHYAVALLWTLAQGERRVTVIDVGANVGDTAAAVLAADPRTAVISVEGDQRFLSYLHRNVAPFSDRASVVEGFVGPVGASVAYSRDGSTGGFNAVGGDDPQVVDEWVRPADLVAIPDAADLVVWKSDIDGFDIHVLAQHWDVIDSRCDVIWVEYDPPRTLGDPADVDRVIAALAGSGRTVLVYDNLGRRMVSLAPGEGQIAALRTLSDWLGVQYAGHVTVPYLDLWALSPEAAKLLSA</sequence>
<organism evidence="1 2">
    <name type="scientific">Rudaeicoccus suwonensis</name>
    <dbReference type="NCBI Taxonomy" id="657409"/>
    <lineage>
        <taxon>Bacteria</taxon>
        <taxon>Bacillati</taxon>
        <taxon>Actinomycetota</taxon>
        <taxon>Actinomycetes</taxon>
        <taxon>Micrococcales</taxon>
        <taxon>Dermacoccaceae</taxon>
        <taxon>Rudaeicoccus</taxon>
    </lineage>
</organism>
<keyword evidence="1" id="KW-0808">Transferase</keyword>
<keyword evidence="1" id="KW-0489">Methyltransferase</keyword>
<reference evidence="1 2" key="1">
    <citation type="submission" date="2019-06" db="EMBL/GenBank/DDBJ databases">
        <title>Sequencing the genomes of 1000 actinobacteria strains.</title>
        <authorList>
            <person name="Klenk H.-P."/>
        </authorList>
    </citation>
    <scope>NUCLEOTIDE SEQUENCE [LARGE SCALE GENOMIC DNA]</scope>
    <source>
        <strain evidence="1 2">DSM 19560</strain>
    </source>
</reference>
<name>A0A561E8Q0_9MICO</name>
<dbReference type="EMBL" id="VIVQ01000001">
    <property type="protein sequence ID" value="TWE11998.1"/>
    <property type="molecule type" value="Genomic_DNA"/>
</dbReference>
<dbReference type="SUPFAM" id="SSF53335">
    <property type="entry name" value="S-adenosyl-L-methionine-dependent methyltransferases"/>
    <property type="match status" value="1"/>
</dbReference>
<comment type="caution">
    <text evidence="1">The sequence shown here is derived from an EMBL/GenBank/DDBJ whole genome shotgun (WGS) entry which is preliminary data.</text>
</comment>
<gene>
    <name evidence="1" type="ORF">BKA23_0794</name>
</gene>
<dbReference type="RefSeq" id="WP_145225653.1">
    <property type="nucleotide sequence ID" value="NZ_VIVQ01000001.1"/>
</dbReference>
<protein>
    <submittedName>
        <fullName evidence="1">FkbM family methyltransferase</fullName>
    </submittedName>
</protein>
<dbReference type="OrthoDB" id="3828691at2"/>
<evidence type="ECO:0000313" key="1">
    <source>
        <dbReference type="EMBL" id="TWE11998.1"/>
    </source>
</evidence>